<evidence type="ECO:0000256" key="1">
    <source>
        <dbReference type="SAM" id="Coils"/>
    </source>
</evidence>
<gene>
    <name evidence="3" type="ORF">SLEP1_g42411</name>
</gene>
<feature type="compositionally biased region" description="Polar residues" evidence="2">
    <location>
        <begin position="82"/>
        <end position="91"/>
    </location>
</feature>
<evidence type="ECO:0000313" key="4">
    <source>
        <dbReference type="Proteomes" id="UP001054252"/>
    </source>
</evidence>
<feature type="compositionally biased region" description="Low complexity" evidence="2">
    <location>
        <begin position="62"/>
        <end position="72"/>
    </location>
</feature>
<feature type="region of interest" description="Disordered" evidence="2">
    <location>
        <begin position="1"/>
        <end position="23"/>
    </location>
</feature>
<keyword evidence="1" id="KW-0175">Coiled coil</keyword>
<comment type="caution">
    <text evidence="3">The sequence shown here is derived from an EMBL/GenBank/DDBJ whole genome shotgun (WGS) entry which is preliminary data.</text>
</comment>
<feature type="region of interest" description="Disordered" evidence="2">
    <location>
        <begin position="46"/>
        <end position="91"/>
    </location>
</feature>
<accession>A0AAV5L9T6</accession>
<organism evidence="3 4">
    <name type="scientific">Rubroshorea leprosula</name>
    <dbReference type="NCBI Taxonomy" id="152421"/>
    <lineage>
        <taxon>Eukaryota</taxon>
        <taxon>Viridiplantae</taxon>
        <taxon>Streptophyta</taxon>
        <taxon>Embryophyta</taxon>
        <taxon>Tracheophyta</taxon>
        <taxon>Spermatophyta</taxon>
        <taxon>Magnoliopsida</taxon>
        <taxon>eudicotyledons</taxon>
        <taxon>Gunneridae</taxon>
        <taxon>Pentapetalae</taxon>
        <taxon>rosids</taxon>
        <taxon>malvids</taxon>
        <taxon>Malvales</taxon>
        <taxon>Dipterocarpaceae</taxon>
        <taxon>Rubroshorea</taxon>
    </lineage>
</organism>
<protein>
    <submittedName>
        <fullName evidence="3">Uncharacterized protein</fullName>
    </submittedName>
</protein>
<dbReference type="AlphaFoldDB" id="A0AAV5L9T6"/>
<name>A0AAV5L9T6_9ROSI</name>
<evidence type="ECO:0000313" key="3">
    <source>
        <dbReference type="EMBL" id="GKV33980.1"/>
    </source>
</evidence>
<dbReference type="Proteomes" id="UP001054252">
    <property type="component" value="Unassembled WGS sequence"/>
</dbReference>
<feature type="coiled-coil region" evidence="1">
    <location>
        <begin position="250"/>
        <end position="342"/>
    </location>
</feature>
<proteinExistence type="predicted"/>
<keyword evidence="4" id="KW-1185">Reference proteome</keyword>
<sequence>MEFFRELRELQGNQEREEEEGVVSVEPITMVVPLELQDFSKAITLKSSPSSSAHGDADSHHSSTSNSPSAEATPHDGRGEGNSHNAPVFTNTKESVPVMDVWENIPIIGKLDNIYKVSQNLPLGFRFRVALHHDVADDATTITRFNNLERWCAREDLDAEDDVPFIRRRTSSRAHLVIACSSEVPSAPTSGSAEARSAQGMHNFVPFVDQQCVKSFVQQNNGHATRLKLMDAFNYVVALFECKQGARGQARELKESCKWLTSKKVSLEEEVNHLQSFEMTNRAAFVECRADELNNKVLELKEELEKVQVEKESGIQVAKEEAWRVEERVEKVEAEREGVMNEFSPLRARVAAVDQNVVRRQQALDQIKLSYEHSISMARAQRAEWLLK</sequence>
<reference evidence="3 4" key="1">
    <citation type="journal article" date="2021" name="Commun. Biol.">
        <title>The genome of Shorea leprosula (Dipterocarpaceae) highlights the ecological relevance of drought in aseasonal tropical rainforests.</title>
        <authorList>
            <person name="Ng K.K.S."/>
            <person name="Kobayashi M.J."/>
            <person name="Fawcett J.A."/>
            <person name="Hatakeyama M."/>
            <person name="Paape T."/>
            <person name="Ng C.H."/>
            <person name="Ang C.C."/>
            <person name="Tnah L.H."/>
            <person name="Lee C.T."/>
            <person name="Nishiyama T."/>
            <person name="Sese J."/>
            <person name="O'Brien M.J."/>
            <person name="Copetti D."/>
            <person name="Mohd Noor M.I."/>
            <person name="Ong R.C."/>
            <person name="Putra M."/>
            <person name="Sireger I.Z."/>
            <person name="Indrioko S."/>
            <person name="Kosugi Y."/>
            <person name="Izuno A."/>
            <person name="Isagi Y."/>
            <person name="Lee S.L."/>
            <person name="Shimizu K.K."/>
        </authorList>
    </citation>
    <scope>NUCLEOTIDE SEQUENCE [LARGE SCALE GENOMIC DNA]</scope>
    <source>
        <strain evidence="3">214</strain>
    </source>
</reference>
<evidence type="ECO:0000256" key="2">
    <source>
        <dbReference type="SAM" id="MobiDB-lite"/>
    </source>
</evidence>
<dbReference type="EMBL" id="BPVZ01000103">
    <property type="protein sequence ID" value="GKV33980.1"/>
    <property type="molecule type" value="Genomic_DNA"/>
</dbReference>